<dbReference type="EMBL" id="LLXH01000394">
    <property type="protein sequence ID" value="PKC67409.1"/>
    <property type="molecule type" value="Genomic_DNA"/>
</dbReference>
<sequence>MNNVKQIVNWLSELQNTITTFFKNLRSWIASKINNIYTRILEFFTEIAKMFSRLYKIIFKKD</sequence>
<dbReference type="VEuPathDB" id="FungiDB:RhiirFUN_002156"/>
<dbReference type="Proteomes" id="UP000232688">
    <property type="component" value="Unassembled WGS sequence"/>
</dbReference>
<dbReference type="OrthoDB" id="2325935at2759"/>
<evidence type="ECO:0000313" key="1">
    <source>
        <dbReference type="EMBL" id="PKC67409.1"/>
    </source>
</evidence>
<dbReference type="AlphaFoldDB" id="A0A2I1EAN6"/>
<reference evidence="1 2" key="1">
    <citation type="submission" date="2017-10" db="EMBL/GenBank/DDBJ databases">
        <title>Extensive intraspecific genome diversity in a model arbuscular mycorrhizal fungus.</title>
        <authorList>
            <person name="Chen E.C.H."/>
            <person name="Morin E."/>
            <person name="Baudet D."/>
            <person name="Noel J."/>
            <person name="Ndikumana S."/>
            <person name="Charron P."/>
            <person name="St-Onge C."/>
            <person name="Giorgi J."/>
            <person name="Grigoriev I.V."/>
            <person name="Roux C."/>
            <person name="Martin F.M."/>
            <person name="Corradi N."/>
        </authorList>
    </citation>
    <scope>NUCLEOTIDE SEQUENCE [LARGE SCALE GENOMIC DNA]</scope>
    <source>
        <strain evidence="1 2">A1</strain>
    </source>
</reference>
<organism evidence="1 2">
    <name type="scientific">Rhizophagus irregularis</name>
    <dbReference type="NCBI Taxonomy" id="588596"/>
    <lineage>
        <taxon>Eukaryota</taxon>
        <taxon>Fungi</taxon>
        <taxon>Fungi incertae sedis</taxon>
        <taxon>Mucoromycota</taxon>
        <taxon>Glomeromycotina</taxon>
        <taxon>Glomeromycetes</taxon>
        <taxon>Glomerales</taxon>
        <taxon>Glomeraceae</taxon>
        <taxon>Rhizophagus</taxon>
    </lineage>
</organism>
<comment type="caution">
    <text evidence="1">The sequence shown here is derived from an EMBL/GenBank/DDBJ whole genome shotgun (WGS) entry which is preliminary data.</text>
</comment>
<dbReference type="VEuPathDB" id="FungiDB:RhiirA1_418242"/>
<reference evidence="1 2" key="2">
    <citation type="submission" date="2017-10" db="EMBL/GenBank/DDBJ databases">
        <title>Genome analyses suggest a sexual origin of heterokaryosis in a supposedly ancient asexual fungus.</title>
        <authorList>
            <person name="Corradi N."/>
            <person name="Sedzielewska K."/>
            <person name="Noel J."/>
            <person name="Charron P."/>
            <person name="Farinelli L."/>
            <person name="Marton T."/>
            <person name="Kruger M."/>
            <person name="Pelin A."/>
            <person name="Brachmann A."/>
            <person name="Corradi N."/>
        </authorList>
    </citation>
    <scope>NUCLEOTIDE SEQUENCE [LARGE SCALE GENOMIC DNA]</scope>
    <source>
        <strain evidence="1 2">A1</strain>
    </source>
</reference>
<evidence type="ECO:0000313" key="2">
    <source>
        <dbReference type="Proteomes" id="UP000232688"/>
    </source>
</evidence>
<dbReference type="VEuPathDB" id="FungiDB:FUN_002099"/>
<gene>
    <name evidence="1" type="ORF">RhiirA1_418242</name>
</gene>
<proteinExistence type="predicted"/>
<name>A0A2I1EAN6_9GLOM</name>
<accession>A0A2I1EAN6</accession>
<protein>
    <submittedName>
        <fullName evidence="1">Uncharacterized protein</fullName>
    </submittedName>
</protein>